<dbReference type="GO" id="GO:0017004">
    <property type="term" value="P:cytochrome complex assembly"/>
    <property type="evidence" value="ECO:0007669"/>
    <property type="project" value="UniProtKB-KW"/>
</dbReference>
<dbReference type="PANTHER" id="PTHR30071:SF1">
    <property type="entry name" value="CYTOCHROME B_B6 PROTEIN-RELATED"/>
    <property type="match status" value="1"/>
</dbReference>
<evidence type="ECO:0000256" key="3">
    <source>
        <dbReference type="ARBA" id="ARBA00022748"/>
    </source>
</evidence>
<evidence type="ECO:0000259" key="6">
    <source>
        <dbReference type="Pfam" id="PF01578"/>
    </source>
</evidence>
<dbReference type="GO" id="GO:0020037">
    <property type="term" value="F:heme binding"/>
    <property type="evidence" value="ECO:0007669"/>
    <property type="project" value="InterPro"/>
</dbReference>
<evidence type="ECO:0000313" key="8">
    <source>
        <dbReference type="Proteomes" id="UP000475117"/>
    </source>
</evidence>
<name>A0A6B3L955_9BACT</name>
<keyword evidence="5" id="KW-0472">Membrane</keyword>
<comment type="subcellular location">
    <subcellularLocation>
        <location evidence="1">Membrane</location>
        <topology evidence="1">Multi-pass membrane protein</topology>
    </subcellularLocation>
</comment>
<sequence>MATQRTKLSKSTKITAWVLALITLVAVAKQMTSPRSTPESGPNFAEFGRIPVLKSGRIKPLDTLARNQLLAIHGKGVISGTDMAKKPAHATVKSGRMGRGDSWVLDRNAWLAEVLFDGPAAATRDIILVENDNVKALFGEEGSMEKRFSARTILAARDRINQLATTAAQKPKDRITTFDKQITAVAQRVGEFLNISSAIQPPGTAYYEATLQDFTRMMREASAAMQGVDLEGSDTDVANRLNEDQSLQIAKISQLMAMMQEIDSSNTALAMHPLPPLEAGADISQWRKAGAAAIAPERTKTEDAALMAWARIGDGYRAIAKDNGASFNQAVSDYLAWIDSQGFAATDKSQTEFWFNGADPFMISLVIYIIAGLIILAGWLIWREQLTVSAFWIIVIALIVHTIGIALRIYLSGRPPVTNLYSSAVFVGWGGAAVALLLEKGVLRNGIGSFVAACLGVLSLIIARQLSFDGDTMEVKQAVLDSNFWLTTHVIIITLGYSACFLAGFLGLIYGIANMISPNILGKDGNRALYASTYGIVCFALLFSFVGTVLGGIWADQSWGRFWGWDPKENGALIIVLWNALMLHARLGGICRDPGFMAMSILGIAITLWSWFGTNLLGVGLHSYGFREGALEALGWSCVAIVVMAGLTVVTHRKPTKA</sequence>
<dbReference type="Pfam" id="PF01578">
    <property type="entry name" value="Cytochrom_C_asm"/>
    <property type="match status" value="1"/>
</dbReference>
<proteinExistence type="predicted"/>
<dbReference type="KEGG" id="soa:G3M56_005475"/>
<organism evidence="7 8">
    <name type="scientific">Sulfuriroseicoccus oceanibius</name>
    <dbReference type="NCBI Taxonomy" id="2707525"/>
    <lineage>
        <taxon>Bacteria</taxon>
        <taxon>Pseudomonadati</taxon>
        <taxon>Verrucomicrobiota</taxon>
        <taxon>Verrucomicrobiia</taxon>
        <taxon>Verrucomicrobiales</taxon>
        <taxon>Verrucomicrobiaceae</taxon>
        <taxon>Sulfuriroseicoccus</taxon>
    </lineage>
</organism>
<accession>A0A6B3L955</accession>
<reference evidence="7 8" key="1">
    <citation type="submission" date="2020-12" db="EMBL/GenBank/DDBJ databases">
        <title>Sulforoseuscoccus oceanibium gen. nov., sp. nov., a representative of the phylum Verrucomicrobia with special cytoplasmic membrane, and proposal of Sulforoseuscoccusaceae fam. nov.</title>
        <authorList>
            <person name="Xi F."/>
        </authorList>
    </citation>
    <scope>NUCLEOTIDE SEQUENCE [LARGE SCALE GENOMIC DNA]</scope>
    <source>
        <strain evidence="7 8">T37</strain>
    </source>
</reference>
<dbReference type="Proteomes" id="UP000475117">
    <property type="component" value="Chromosome"/>
</dbReference>
<evidence type="ECO:0000256" key="1">
    <source>
        <dbReference type="ARBA" id="ARBA00004141"/>
    </source>
</evidence>
<evidence type="ECO:0000256" key="5">
    <source>
        <dbReference type="ARBA" id="ARBA00023136"/>
    </source>
</evidence>
<evidence type="ECO:0000313" key="7">
    <source>
        <dbReference type="EMBL" id="QQL46031.1"/>
    </source>
</evidence>
<keyword evidence="3" id="KW-0201">Cytochrome c-type biogenesis</keyword>
<keyword evidence="2" id="KW-0812">Transmembrane</keyword>
<dbReference type="RefSeq" id="WP_164362644.1">
    <property type="nucleotide sequence ID" value="NZ_CP066776.1"/>
</dbReference>
<evidence type="ECO:0000256" key="2">
    <source>
        <dbReference type="ARBA" id="ARBA00022692"/>
    </source>
</evidence>
<evidence type="ECO:0000256" key="4">
    <source>
        <dbReference type="ARBA" id="ARBA00022989"/>
    </source>
</evidence>
<dbReference type="PANTHER" id="PTHR30071">
    <property type="entry name" value="HEME EXPORTER PROTEIN C"/>
    <property type="match status" value="1"/>
</dbReference>
<dbReference type="GO" id="GO:0005886">
    <property type="term" value="C:plasma membrane"/>
    <property type="evidence" value="ECO:0007669"/>
    <property type="project" value="TreeGrafter"/>
</dbReference>
<feature type="domain" description="Cytochrome c assembly protein" evidence="6">
    <location>
        <begin position="418"/>
        <end position="622"/>
    </location>
</feature>
<dbReference type="InterPro" id="IPR045062">
    <property type="entry name" value="Cyt_c_biogenesis_CcsA/CcmC"/>
</dbReference>
<protein>
    <submittedName>
        <fullName evidence="7">Cytochrome c biogenesis protein CcsA</fullName>
    </submittedName>
</protein>
<dbReference type="EMBL" id="CP066776">
    <property type="protein sequence ID" value="QQL46031.1"/>
    <property type="molecule type" value="Genomic_DNA"/>
</dbReference>
<keyword evidence="8" id="KW-1185">Reference proteome</keyword>
<gene>
    <name evidence="7" type="primary">ccsA</name>
    <name evidence="7" type="ORF">G3M56_005475</name>
</gene>
<keyword evidence="4" id="KW-1133">Transmembrane helix</keyword>
<dbReference type="InterPro" id="IPR002541">
    <property type="entry name" value="Cyt_c_assembly"/>
</dbReference>
<dbReference type="AlphaFoldDB" id="A0A6B3L955"/>